<comment type="similarity">
    <text evidence="1">Belongs to the EEIG family.</text>
</comment>
<dbReference type="PROSITE" id="PS51840">
    <property type="entry name" value="C2_NT"/>
    <property type="match status" value="1"/>
</dbReference>
<accession>A0A979FSR4</accession>
<feature type="domain" description="C2 NT-type" evidence="3">
    <location>
        <begin position="1"/>
        <end position="110"/>
    </location>
</feature>
<name>A0A979FSR4_HYAAZ</name>
<keyword evidence="4" id="KW-1185">Reference proteome</keyword>
<reference evidence="5" key="1">
    <citation type="submission" date="2025-08" db="UniProtKB">
        <authorList>
            <consortium name="RefSeq"/>
        </authorList>
    </citation>
    <scope>IDENTIFICATION</scope>
    <source>
        <tissue evidence="5">Whole organism</tissue>
    </source>
</reference>
<feature type="region of interest" description="Disordered" evidence="2">
    <location>
        <begin position="166"/>
        <end position="242"/>
    </location>
</feature>
<evidence type="ECO:0000256" key="2">
    <source>
        <dbReference type="SAM" id="MobiDB-lite"/>
    </source>
</evidence>
<feature type="compositionally biased region" description="Polar residues" evidence="2">
    <location>
        <begin position="208"/>
        <end position="238"/>
    </location>
</feature>
<proteinExistence type="inferred from homology"/>
<dbReference type="InterPro" id="IPR019448">
    <property type="entry name" value="NT-C2"/>
</dbReference>
<organism evidence="4 5">
    <name type="scientific">Hyalella azteca</name>
    <name type="common">Amphipod</name>
    <dbReference type="NCBI Taxonomy" id="294128"/>
    <lineage>
        <taxon>Eukaryota</taxon>
        <taxon>Metazoa</taxon>
        <taxon>Ecdysozoa</taxon>
        <taxon>Arthropoda</taxon>
        <taxon>Crustacea</taxon>
        <taxon>Multicrustacea</taxon>
        <taxon>Malacostraca</taxon>
        <taxon>Eumalacostraca</taxon>
        <taxon>Peracarida</taxon>
        <taxon>Amphipoda</taxon>
        <taxon>Senticaudata</taxon>
        <taxon>Talitrida</taxon>
        <taxon>Talitroidea</taxon>
        <taxon>Hyalellidae</taxon>
        <taxon>Hyalella</taxon>
    </lineage>
</organism>
<dbReference type="GeneID" id="108675106"/>
<evidence type="ECO:0000259" key="3">
    <source>
        <dbReference type="PROSITE" id="PS51840"/>
    </source>
</evidence>
<dbReference type="KEGG" id="hazt:108675106"/>
<dbReference type="AlphaFoldDB" id="A0A979FSR4"/>
<evidence type="ECO:0000313" key="4">
    <source>
        <dbReference type="Proteomes" id="UP000694843"/>
    </source>
</evidence>
<dbReference type="Proteomes" id="UP000694843">
    <property type="component" value="Unplaced"/>
</dbReference>
<dbReference type="PANTHER" id="PTHR21456:SF1">
    <property type="entry name" value="C2 NT-TYPE DOMAIN-CONTAINING PROTEIN"/>
    <property type="match status" value="1"/>
</dbReference>
<evidence type="ECO:0000256" key="1">
    <source>
        <dbReference type="ARBA" id="ARBA00034780"/>
    </source>
</evidence>
<dbReference type="InterPro" id="IPR039931">
    <property type="entry name" value="EEIG1/2-like"/>
</dbReference>
<feature type="compositionally biased region" description="Polar residues" evidence="2">
    <location>
        <begin position="171"/>
        <end position="184"/>
    </location>
</feature>
<dbReference type="OMA" id="RPPVKQN"/>
<dbReference type="PANTHER" id="PTHR21456">
    <property type="entry name" value="FAMILY WITH SEQUENCE SIMILARITY 102"/>
    <property type="match status" value="1"/>
</dbReference>
<evidence type="ECO:0000313" key="5">
    <source>
        <dbReference type="RefSeq" id="XP_047739432.1"/>
    </source>
</evidence>
<dbReference type="OrthoDB" id="3365224at2759"/>
<dbReference type="RefSeq" id="XP_047739432.1">
    <property type="nucleotide sequence ID" value="XM_047883476.1"/>
</dbReference>
<sequence length="452" mass="48986">MNIMSRKKRYRFQVEFCVLELEHVPLVNQLVYTKVRLLDGGAFVKQSENLLFFVLQELRGGKSYEKLGFADINLAEFAGSGGDHRYLLQAYDTKHRLLNSTLTVSVHMTILCGDPCFKAKERSGITSSGSSGTVGASSNIGVETSLLSKDDSLNFWPVPAVPDVPPAAQGSHASLTSSGYNSLNKKSKDESENPSSIAVVSAVDQVGHTRNSSNTSHQSQASGYASENSGHNRSNSLGSPECVSEALPHLSASGRLIKASTGDITKESRVEATRVDADDIINQIFQKSIPEQQLCESNNDSQDEPGLQLYLGVDGKPTVDSRGRANSAVFQPVVVHKRYFIKFDADWSNSLGSPVCVSEALPHLSASGRLIKASTGDITKESRVEATRVDADDIINQIFQKSIPEQQLCESNNDSQDEPGLQLYLGVDGKPTVDSRGRANSAVFQPVVVHKR</sequence>
<gene>
    <name evidence="5" type="primary">LOC108675106</name>
</gene>
<protein>
    <submittedName>
        <fullName evidence="5">Protein FAM102B</fullName>
    </submittedName>
</protein>